<evidence type="ECO:0000313" key="3">
    <source>
        <dbReference type="Proteomes" id="UP001209229"/>
    </source>
</evidence>
<reference evidence="2" key="1">
    <citation type="submission" date="2022-10" db="EMBL/GenBank/DDBJ databases">
        <authorList>
            <person name="Yu W.X."/>
        </authorList>
    </citation>
    <scope>NUCLEOTIDE SEQUENCE</scope>
    <source>
        <strain evidence="2">AAT</strain>
    </source>
</reference>
<dbReference type="InterPro" id="IPR036249">
    <property type="entry name" value="Thioredoxin-like_sf"/>
</dbReference>
<keyword evidence="3" id="KW-1185">Reference proteome</keyword>
<dbReference type="AlphaFoldDB" id="A0AAE3M5B8"/>
<dbReference type="InterPro" id="IPR013766">
    <property type="entry name" value="Thioredoxin_domain"/>
</dbReference>
<accession>A0AAE3M5B8</accession>
<dbReference type="PROSITE" id="PS51352">
    <property type="entry name" value="THIOREDOXIN_2"/>
    <property type="match status" value="1"/>
</dbReference>
<dbReference type="Proteomes" id="UP001209229">
    <property type="component" value="Unassembled WGS sequence"/>
</dbReference>
<gene>
    <name evidence="2" type="ORF">OM075_13790</name>
</gene>
<name>A0AAE3M5B8_9BACT</name>
<dbReference type="EMBL" id="JAPDPJ010000031">
    <property type="protein sequence ID" value="MCW3787541.1"/>
    <property type="molecule type" value="Genomic_DNA"/>
</dbReference>
<dbReference type="Pfam" id="PF13462">
    <property type="entry name" value="Thioredoxin_4"/>
    <property type="match status" value="1"/>
</dbReference>
<evidence type="ECO:0000313" key="2">
    <source>
        <dbReference type="EMBL" id="MCW3787541.1"/>
    </source>
</evidence>
<feature type="domain" description="Thioredoxin" evidence="1">
    <location>
        <begin position="1"/>
        <end position="187"/>
    </location>
</feature>
<sequence>MFTKREKKSGVEVLSTDIELRNENDIIFGNPKAELSVIVFGNYSCKFCSKFFKEVLPVLLKEYKDGIKFVLKPVPFSDTKEEMDALQMAVSVFKYGNYESFHELLLKDSNVIYDKNYQEYILEIMNLNQAIADNFLDDETRLYIERNRSLFKDLKLKGTPTFIVDHKILSGYLDIKKFEEIINNSLKD</sequence>
<dbReference type="RefSeq" id="WP_301191106.1">
    <property type="nucleotide sequence ID" value="NZ_JAPDPJ010000031.1"/>
</dbReference>
<protein>
    <submittedName>
        <fullName evidence="2">Thioredoxin domain-containing protein</fullName>
    </submittedName>
</protein>
<comment type="caution">
    <text evidence="2">The sequence shown here is derived from an EMBL/GenBank/DDBJ whole genome shotgun (WGS) entry which is preliminary data.</text>
</comment>
<dbReference type="InterPro" id="IPR012336">
    <property type="entry name" value="Thioredoxin-like_fold"/>
</dbReference>
<dbReference type="SUPFAM" id="SSF52833">
    <property type="entry name" value="Thioredoxin-like"/>
    <property type="match status" value="1"/>
</dbReference>
<organism evidence="2 3">
    <name type="scientific">Plebeiibacterium sediminum</name>
    <dbReference type="NCBI Taxonomy" id="2992112"/>
    <lineage>
        <taxon>Bacteria</taxon>
        <taxon>Pseudomonadati</taxon>
        <taxon>Bacteroidota</taxon>
        <taxon>Bacteroidia</taxon>
        <taxon>Marinilabiliales</taxon>
        <taxon>Marinilabiliaceae</taxon>
        <taxon>Plebeiibacterium</taxon>
    </lineage>
</organism>
<proteinExistence type="predicted"/>
<evidence type="ECO:0000259" key="1">
    <source>
        <dbReference type="PROSITE" id="PS51352"/>
    </source>
</evidence>
<dbReference type="Gene3D" id="3.40.30.10">
    <property type="entry name" value="Glutaredoxin"/>
    <property type="match status" value="1"/>
</dbReference>